<dbReference type="Proteomes" id="UP000076871">
    <property type="component" value="Unassembled WGS sequence"/>
</dbReference>
<dbReference type="InParanoid" id="A0A165DUV9"/>
<evidence type="ECO:0000313" key="2">
    <source>
        <dbReference type="Proteomes" id="UP000076871"/>
    </source>
</evidence>
<dbReference type="RefSeq" id="XP_040763411.1">
    <property type="nucleotide sequence ID" value="XM_040907083.1"/>
</dbReference>
<keyword evidence="2" id="KW-1185">Reference proteome</keyword>
<dbReference type="EMBL" id="KV427628">
    <property type="protein sequence ID" value="KZT05671.1"/>
    <property type="molecule type" value="Genomic_DNA"/>
</dbReference>
<sequence length="154" mass="17361">MSVYLSNVTLARATVDQAASALLDINEEIVVKIYQSPSCSLRAQAVVGDDFHAAQELSRLNANPTSATMIKLHVYAFNLFQMISLHSEYAYWTDRQRRMVRYTTVSTALVARSGQPSRIGRAVVQWCAEYEVAIIFEVFEYSISYAFDLPCDEC</sequence>
<accession>A0A165DUV9</accession>
<protein>
    <submittedName>
        <fullName evidence="1">Uncharacterized protein</fullName>
    </submittedName>
</protein>
<evidence type="ECO:0000313" key="1">
    <source>
        <dbReference type="EMBL" id="KZT05671.1"/>
    </source>
</evidence>
<gene>
    <name evidence="1" type="ORF">LAESUDRAFT_714687</name>
</gene>
<organism evidence="1 2">
    <name type="scientific">Laetiporus sulphureus 93-53</name>
    <dbReference type="NCBI Taxonomy" id="1314785"/>
    <lineage>
        <taxon>Eukaryota</taxon>
        <taxon>Fungi</taxon>
        <taxon>Dikarya</taxon>
        <taxon>Basidiomycota</taxon>
        <taxon>Agaricomycotina</taxon>
        <taxon>Agaricomycetes</taxon>
        <taxon>Polyporales</taxon>
        <taxon>Laetiporus</taxon>
    </lineage>
</organism>
<dbReference type="AlphaFoldDB" id="A0A165DUV9"/>
<name>A0A165DUV9_9APHY</name>
<proteinExistence type="predicted"/>
<dbReference type="GeneID" id="63824112"/>
<reference evidence="1 2" key="1">
    <citation type="journal article" date="2016" name="Mol. Biol. Evol.">
        <title>Comparative Genomics of Early-Diverging Mushroom-Forming Fungi Provides Insights into the Origins of Lignocellulose Decay Capabilities.</title>
        <authorList>
            <person name="Nagy L.G."/>
            <person name="Riley R."/>
            <person name="Tritt A."/>
            <person name="Adam C."/>
            <person name="Daum C."/>
            <person name="Floudas D."/>
            <person name="Sun H."/>
            <person name="Yadav J.S."/>
            <person name="Pangilinan J."/>
            <person name="Larsson K.H."/>
            <person name="Matsuura K."/>
            <person name="Barry K."/>
            <person name="Labutti K."/>
            <person name="Kuo R."/>
            <person name="Ohm R.A."/>
            <person name="Bhattacharya S.S."/>
            <person name="Shirouzu T."/>
            <person name="Yoshinaga Y."/>
            <person name="Martin F.M."/>
            <person name="Grigoriev I.V."/>
            <person name="Hibbett D.S."/>
        </authorList>
    </citation>
    <scope>NUCLEOTIDE SEQUENCE [LARGE SCALE GENOMIC DNA]</scope>
    <source>
        <strain evidence="1 2">93-53</strain>
    </source>
</reference>